<evidence type="ECO:0000256" key="1">
    <source>
        <dbReference type="SAM" id="SignalP"/>
    </source>
</evidence>
<dbReference type="Proteomes" id="UP000321039">
    <property type="component" value="Unassembled WGS sequence"/>
</dbReference>
<organism evidence="2 3">
    <name type="scientific">Parahaliea maris</name>
    <dbReference type="NCBI Taxonomy" id="2716870"/>
    <lineage>
        <taxon>Bacteria</taxon>
        <taxon>Pseudomonadati</taxon>
        <taxon>Pseudomonadota</taxon>
        <taxon>Gammaproteobacteria</taxon>
        <taxon>Cellvibrionales</taxon>
        <taxon>Halieaceae</taxon>
        <taxon>Parahaliea</taxon>
    </lineage>
</organism>
<dbReference type="Gene3D" id="2.130.10.10">
    <property type="entry name" value="YVTN repeat-like/Quinoprotein amine dehydrogenase"/>
    <property type="match status" value="2"/>
</dbReference>
<keyword evidence="3" id="KW-1185">Reference proteome</keyword>
<proteinExistence type="predicted"/>
<keyword evidence="1" id="KW-0732">Signal</keyword>
<dbReference type="EMBL" id="VRZA01000004">
    <property type="protein sequence ID" value="TXS92698.1"/>
    <property type="molecule type" value="Genomic_DNA"/>
</dbReference>
<evidence type="ECO:0000313" key="3">
    <source>
        <dbReference type="Proteomes" id="UP000321039"/>
    </source>
</evidence>
<dbReference type="PANTHER" id="PTHR47197:SF3">
    <property type="entry name" value="DIHYDRO-HEME D1 DEHYDROGENASE"/>
    <property type="match status" value="1"/>
</dbReference>
<dbReference type="InterPro" id="IPR015943">
    <property type="entry name" value="WD40/YVTN_repeat-like_dom_sf"/>
</dbReference>
<dbReference type="InterPro" id="IPR011045">
    <property type="entry name" value="N2O_reductase_N"/>
</dbReference>
<feature type="chain" id="PRO_5022894917" evidence="1">
    <location>
        <begin position="24"/>
        <end position="347"/>
    </location>
</feature>
<accession>A0A5C8ZW94</accession>
<protein>
    <submittedName>
        <fullName evidence="2">YncE family protein</fullName>
    </submittedName>
</protein>
<dbReference type="InterPro" id="IPR051200">
    <property type="entry name" value="Host-pathogen_enzymatic-act"/>
</dbReference>
<evidence type="ECO:0000313" key="2">
    <source>
        <dbReference type="EMBL" id="TXS92698.1"/>
    </source>
</evidence>
<gene>
    <name evidence="2" type="ORF">FV139_11995</name>
</gene>
<reference evidence="2 3" key="1">
    <citation type="submission" date="2019-08" db="EMBL/GenBank/DDBJ databases">
        <title>Parahaliea maris sp. nov., isolated from the surface seawater.</title>
        <authorList>
            <person name="Liu Y."/>
        </authorList>
    </citation>
    <scope>NUCLEOTIDE SEQUENCE [LARGE SCALE GENOMIC DNA]</scope>
    <source>
        <strain evidence="2 3">HSLHS9</strain>
    </source>
</reference>
<name>A0A5C8ZW94_9GAMM</name>
<dbReference type="PANTHER" id="PTHR47197">
    <property type="entry name" value="PROTEIN NIRF"/>
    <property type="match status" value="1"/>
</dbReference>
<dbReference type="AlphaFoldDB" id="A0A5C8ZW94"/>
<dbReference type="SUPFAM" id="SSF50974">
    <property type="entry name" value="Nitrous oxide reductase, N-terminal domain"/>
    <property type="match status" value="1"/>
</dbReference>
<feature type="signal peptide" evidence="1">
    <location>
        <begin position="1"/>
        <end position="23"/>
    </location>
</feature>
<dbReference type="RefSeq" id="WP_148068701.1">
    <property type="nucleotide sequence ID" value="NZ_VRZA01000004.1"/>
</dbReference>
<sequence length="347" mass="36754">MRRTFARSLALLLSLWLAPAVEAGTLLVANKAEGSVTLLRTPGFEPIVTLPVGEGPHEIALSPEGLRALVANYGTRDKPGHTLTLLDLAKLRPVATIELPLGSRPHGIAWVRADTAVVTAEGKRSVLVVDVPGQTVRNSIAVDHDVAHMLAATRDGSGAWVASIGSGTVSELDLNEEVLADDAASGAGSEGIALVKEGSEVWVSNRDAGTISVFAVRPLRKLAEIEVGGFPIRVAADDGRGRVFVTLATDDAMVVIDSERREVVQRIEFDIPVPEDADSILAGQGVSGSIPVGLLLSRDYELLFVAHTHADLISARDAGTLEQLAVFPAGREPDGMAWTWMDLPLRQ</sequence>
<comment type="caution">
    <text evidence="2">The sequence shown here is derived from an EMBL/GenBank/DDBJ whole genome shotgun (WGS) entry which is preliminary data.</text>
</comment>